<feature type="region of interest" description="Disordered" evidence="1">
    <location>
        <begin position="1"/>
        <end position="27"/>
    </location>
</feature>
<accession>A0A0C9V5D3</accession>
<evidence type="ECO:0000313" key="3">
    <source>
        <dbReference type="Proteomes" id="UP000054279"/>
    </source>
</evidence>
<feature type="compositionally biased region" description="Basic and acidic residues" evidence="1">
    <location>
        <begin position="1"/>
        <end position="24"/>
    </location>
</feature>
<dbReference type="EMBL" id="KN837174">
    <property type="protein sequence ID" value="KIJ36837.1"/>
    <property type="molecule type" value="Genomic_DNA"/>
</dbReference>
<dbReference type="Proteomes" id="UP000054279">
    <property type="component" value="Unassembled WGS sequence"/>
</dbReference>
<evidence type="ECO:0000313" key="2">
    <source>
        <dbReference type="EMBL" id="KIJ36837.1"/>
    </source>
</evidence>
<proteinExistence type="predicted"/>
<protein>
    <submittedName>
        <fullName evidence="2">Uncharacterized protein</fullName>
    </submittedName>
</protein>
<gene>
    <name evidence="2" type="ORF">M422DRAFT_260702</name>
</gene>
<dbReference type="AlphaFoldDB" id="A0A0C9V5D3"/>
<name>A0A0C9V5D3_SPHS4</name>
<keyword evidence="3" id="KW-1185">Reference proteome</keyword>
<organism evidence="2 3">
    <name type="scientific">Sphaerobolus stellatus (strain SS14)</name>
    <dbReference type="NCBI Taxonomy" id="990650"/>
    <lineage>
        <taxon>Eukaryota</taxon>
        <taxon>Fungi</taxon>
        <taxon>Dikarya</taxon>
        <taxon>Basidiomycota</taxon>
        <taxon>Agaricomycotina</taxon>
        <taxon>Agaricomycetes</taxon>
        <taxon>Phallomycetidae</taxon>
        <taxon>Geastrales</taxon>
        <taxon>Sphaerobolaceae</taxon>
        <taxon>Sphaerobolus</taxon>
    </lineage>
</organism>
<sequence length="180" mass="19720">MGASHLEYRGEDASRNVEKADAKQQPRHKRRIAVGCMSELTLLLYCLLVTVTTSLDVAETLPDSKEEEPFLTSMPRSTGPKTAWTWRVALPNAGDACRVIEGRRKASVHSSTPIALSLAAVNANGTVSSSHARITLQLHTISASIIPIIGTSTHLFRSSSSSTLYSMRIQRCARRDEQCR</sequence>
<dbReference type="HOGENOM" id="CLU_1361193_0_0_1"/>
<evidence type="ECO:0000256" key="1">
    <source>
        <dbReference type="SAM" id="MobiDB-lite"/>
    </source>
</evidence>
<reference evidence="2 3" key="1">
    <citation type="submission" date="2014-06" db="EMBL/GenBank/DDBJ databases">
        <title>Evolutionary Origins and Diversification of the Mycorrhizal Mutualists.</title>
        <authorList>
            <consortium name="DOE Joint Genome Institute"/>
            <consortium name="Mycorrhizal Genomics Consortium"/>
            <person name="Kohler A."/>
            <person name="Kuo A."/>
            <person name="Nagy L.G."/>
            <person name="Floudas D."/>
            <person name="Copeland A."/>
            <person name="Barry K.W."/>
            <person name="Cichocki N."/>
            <person name="Veneault-Fourrey C."/>
            <person name="LaButti K."/>
            <person name="Lindquist E.A."/>
            <person name="Lipzen A."/>
            <person name="Lundell T."/>
            <person name="Morin E."/>
            <person name="Murat C."/>
            <person name="Riley R."/>
            <person name="Ohm R."/>
            <person name="Sun H."/>
            <person name="Tunlid A."/>
            <person name="Henrissat B."/>
            <person name="Grigoriev I.V."/>
            <person name="Hibbett D.S."/>
            <person name="Martin F."/>
        </authorList>
    </citation>
    <scope>NUCLEOTIDE SEQUENCE [LARGE SCALE GENOMIC DNA]</scope>
    <source>
        <strain evidence="2 3">SS14</strain>
    </source>
</reference>